<evidence type="ECO:0000313" key="4">
    <source>
        <dbReference type="Proteomes" id="UP000282140"/>
    </source>
</evidence>
<comment type="caution">
    <text evidence="2">The sequence shown here is derived from an EMBL/GenBank/DDBJ whole genome shotgun (WGS) entry which is preliminary data.</text>
</comment>
<protein>
    <submittedName>
        <fullName evidence="2">Virulence associated protein</fullName>
    </submittedName>
</protein>
<dbReference type="Pfam" id="PF08878">
    <property type="entry name" value="HamA"/>
    <property type="match status" value="1"/>
</dbReference>
<keyword evidence="4" id="KW-1185">Reference proteome</keyword>
<evidence type="ECO:0000313" key="3">
    <source>
        <dbReference type="EMBL" id="RLU07137.1"/>
    </source>
</evidence>
<dbReference type="RefSeq" id="WP_121734220.1">
    <property type="nucleotide sequence ID" value="NZ_PEGA01000035.1"/>
</dbReference>
<sequence length="268" mass="30017">MSLIHIGWLKNTGQFSSACGRSVPIFELHHDIADQARMSAWAGHFRRHYCSDDDLKYIKPSHISSYDYLVEIKFPSKTKKPGPSIRSGDFAEILVADYMQYLRGYDVPRTRWDRKIISNESAKGSDVVGFKWDNSSPSASDQLLVYEIKALASEKGKAKVLQKAVDDSAKDDIRLAETLNAMRQRLGDKRDIQGLSTIARFQNYSDHPYEKGYGAAAVVSTSSFNLAKLALTTADAHPYKNKVEMLVIRGDSLIPLINALYERGAHEA</sequence>
<dbReference type="Proteomes" id="UP000282672">
    <property type="component" value="Unassembled WGS sequence"/>
</dbReference>
<dbReference type="InterPro" id="IPR014976">
    <property type="entry name" value="AbpA_HamA_C"/>
</dbReference>
<dbReference type="EMBL" id="PEGB01000012">
    <property type="protein sequence ID" value="RLU07137.1"/>
    <property type="molecule type" value="Genomic_DNA"/>
</dbReference>
<gene>
    <name evidence="2" type="ORF">CS076_25410</name>
    <name evidence="3" type="ORF">CS078_19870</name>
</gene>
<name>A0A3L8CAX7_9PSED</name>
<feature type="domain" description="Anti-bacteriophage protein A/HamA C-terminal" evidence="1">
    <location>
        <begin position="15"/>
        <end position="263"/>
    </location>
</feature>
<evidence type="ECO:0000313" key="5">
    <source>
        <dbReference type="Proteomes" id="UP000282672"/>
    </source>
</evidence>
<accession>A0A3L8CAX7</accession>
<reference evidence="4 5" key="1">
    <citation type="journal article" date="2018" name="Front. Microbiol.">
        <title>Discovery of Phloeophagus Beetles as a Source of Pseudomonas Strains That Produce Potentially New Bioactive Substances and Description of Pseudomonas bohemica sp. nov.</title>
        <authorList>
            <person name="Saati-Santamaria Z."/>
            <person name="Lopez-Mondejar R."/>
            <person name="Jimenez-Gomez A."/>
            <person name="Diez-Mendez A."/>
            <person name="Vetrovsky T."/>
            <person name="Igual J.M."/>
            <person name="Velazquez E."/>
            <person name="Kolarik M."/>
            <person name="Rivas R."/>
            <person name="Garcia-Fraile P."/>
        </authorList>
    </citation>
    <scope>NUCLEOTIDE SEQUENCE [LARGE SCALE GENOMIC DNA]</scope>
    <source>
        <strain evidence="2 5">A2-NA12</strain>
        <strain evidence="3 4">A2-NA13</strain>
    </source>
</reference>
<proteinExistence type="predicted"/>
<evidence type="ECO:0000259" key="1">
    <source>
        <dbReference type="Pfam" id="PF08878"/>
    </source>
</evidence>
<dbReference type="AlphaFoldDB" id="A0A3L8CAX7"/>
<evidence type="ECO:0000313" key="2">
    <source>
        <dbReference type="EMBL" id="RLU04854.1"/>
    </source>
</evidence>
<dbReference type="EMBL" id="PEGA01000035">
    <property type="protein sequence ID" value="RLU04854.1"/>
    <property type="molecule type" value="Genomic_DNA"/>
</dbReference>
<organism evidence="2 5">
    <name type="scientific">Pseudomonas prosekii</name>
    <dbReference type="NCBI Taxonomy" id="1148509"/>
    <lineage>
        <taxon>Bacteria</taxon>
        <taxon>Pseudomonadati</taxon>
        <taxon>Pseudomonadota</taxon>
        <taxon>Gammaproteobacteria</taxon>
        <taxon>Pseudomonadales</taxon>
        <taxon>Pseudomonadaceae</taxon>
        <taxon>Pseudomonas</taxon>
    </lineage>
</organism>
<dbReference type="Proteomes" id="UP000282140">
    <property type="component" value="Unassembled WGS sequence"/>
</dbReference>